<keyword evidence="5" id="KW-1185">Reference proteome</keyword>
<organism evidence="4 5">
    <name type="scientific">Rhodococcus spongiicola</name>
    <dbReference type="NCBI Taxonomy" id="2487352"/>
    <lineage>
        <taxon>Bacteria</taxon>
        <taxon>Bacillati</taxon>
        <taxon>Actinomycetota</taxon>
        <taxon>Actinomycetes</taxon>
        <taxon>Mycobacteriales</taxon>
        <taxon>Nocardiaceae</taxon>
        <taxon>Rhodococcus</taxon>
    </lineage>
</organism>
<comment type="caution">
    <text evidence="4">The sequence shown here is derived from an EMBL/GenBank/DDBJ whole genome shotgun (WGS) entry which is preliminary data.</text>
</comment>
<accession>A0A3S3AFI1</accession>
<evidence type="ECO:0000259" key="3">
    <source>
        <dbReference type="PROSITE" id="PS51186"/>
    </source>
</evidence>
<evidence type="ECO:0000256" key="2">
    <source>
        <dbReference type="ARBA" id="ARBA00023315"/>
    </source>
</evidence>
<dbReference type="SUPFAM" id="SSF55729">
    <property type="entry name" value="Acyl-CoA N-acyltransferases (Nat)"/>
    <property type="match status" value="1"/>
</dbReference>
<keyword evidence="1 4" id="KW-0808">Transferase</keyword>
<reference evidence="4 5" key="1">
    <citation type="submission" date="2018-11" db="EMBL/GenBank/DDBJ databases">
        <title>Rhodococcus spongicola sp. nov. and Rhodococcus xishaensis sp. nov. from marine sponges.</title>
        <authorList>
            <person name="Li L."/>
            <person name="Lin H.W."/>
        </authorList>
    </citation>
    <scope>NUCLEOTIDE SEQUENCE [LARGE SCALE GENOMIC DNA]</scope>
    <source>
        <strain evidence="4 5">LHW50502</strain>
    </source>
</reference>
<name>A0A3S3AFI1_9NOCA</name>
<dbReference type="GO" id="GO:0016747">
    <property type="term" value="F:acyltransferase activity, transferring groups other than amino-acyl groups"/>
    <property type="evidence" value="ECO:0007669"/>
    <property type="project" value="InterPro"/>
</dbReference>
<dbReference type="Proteomes" id="UP000284333">
    <property type="component" value="Unassembled WGS sequence"/>
</dbReference>
<protein>
    <submittedName>
        <fullName evidence="4">GNAT family N-acetyltransferase</fullName>
    </submittedName>
</protein>
<evidence type="ECO:0000313" key="5">
    <source>
        <dbReference type="Proteomes" id="UP000284333"/>
    </source>
</evidence>
<keyword evidence="2" id="KW-0012">Acyltransferase</keyword>
<dbReference type="RefSeq" id="WP_127947066.1">
    <property type="nucleotide sequence ID" value="NZ_RKLN01000003.1"/>
</dbReference>
<gene>
    <name evidence="4" type="ORF">EF834_10175</name>
</gene>
<dbReference type="EMBL" id="RKLN01000003">
    <property type="protein sequence ID" value="RVW03476.1"/>
    <property type="molecule type" value="Genomic_DNA"/>
</dbReference>
<dbReference type="PANTHER" id="PTHR43877">
    <property type="entry name" value="AMINOALKYLPHOSPHONATE N-ACETYLTRANSFERASE-RELATED-RELATED"/>
    <property type="match status" value="1"/>
</dbReference>
<dbReference type="InterPro" id="IPR016181">
    <property type="entry name" value="Acyl_CoA_acyltransferase"/>
</dbReference>
<sequence length="176" mass="19114">MTISVDRAGLWDAEALADVAAATFPLACPPHATKEDIAAFIDNVLSVEKFSEYLTDPTRTVLKATSNGEIVGYVMLIDGAPEDEDVRSAVSLLPTTEISKLYVLPDKHGAGVSSALMHAVVDYARNANCAGVWLGVNQENERAQRFYVKNGFKKVGTKTFQVGAQTHHDFVMQRSI</sequence>
<dbReference type="AlphaFoldDB" id="A0A3S3AFI1"/>
<dbReference type="Pfam" id="PF00583">
    <property type="entry name" value="Acetyltransf_1"/>
    <property type="match status" value="1"/>
</dbReference>
<dbReference type="PROSITE" id="PS51186">
    <property type="entry name" value="GNAT"/>
    <property type="match status" value="1"/>
</dbReference>
<dbReference type="PANTHER" id="PTHR43877:SF2">
    <property type="entry name" value="AMINOALKYLPHOSPHONATE N-ACETYLTRANSFERASE-RELATED"/>
    <property type="match status" value="1"/>
</dbReference>
<evidence type="ECO:0000256" key="1">
    <source>
        <dbReference type="ARBA" id="ARBA00022679"/>
    </source>
</evidence>
<dbReference type="CDD" id="cd04301">
    <property type="entry name" value="NAT_SF"/>
    <property type="match status" value="1"/>
</dbReference>
<dbReference type="OrthoDB" id="143110at2"/>
<dbReference type="InterPro" id="IPR050832">
    <property type="entry name" value="Bact_Acetyltransf"/>
</dbReference>
<proteinExistence type="predicted"/>
<dbReference type="Gene3D" id="3.40.630.30">
    <property type="match status" value="1"/>
</dbReference>
<feature type="domain" description="N-acetyltransferase" evidence="3">
    <location>
        <begin position="1"/>
        <end position="176"/>
    </location>
</feature>
<dbReference type="InterPro" id="IPR000182">
    <property type="entry name" value="GNAT_dom"/>
</dbReference>
<evidence type="ECO:0000313" key="4">
    <source>
        <dbReference type="EMBL" id="RVW03476.1"/>
    </source>
</evidence>